<reference evidence="1" key="1">
    <citation type="submission" date="2023-03" db="EMBL/GenBank/DDBJ databases">
        <authorList>
            <person name="Shen W."/>
            <person name="Cai J."/>
        </authorList>
    </citation>
    <scope>NUCLEOTIDE SEQUENCE</scope>
    <source>
        <strain evidence="1">B646-2</strain>
    </source>
</reference>
<dbReference type="SUPFAM" id="SSF46689">
    <property type="entry name" value="Homeodomain-like"/>
    <property type="match status" value="1"/>
</dbReference>
<dbReference type="Gene3D" id="1.10.10.60">
    <property type="entry name" value="Homeodomain-like"/>
    <property type="match status" value="1"/>
</dbReference>
<sequence>MKDEEFEELVSNGNPSVAVISPCKLKGDIKNVLQIDLGNEKYNKRYLQVAEELARRIFAKGFSEEKEIEFEKLSRIEQEAVKMIRNDSTLDNEHLKGDFVISNFLEIERIKQKRSVPPQKRLQLNDEKLRQFFQLKAQNVSIREISRTMGISRGTIYKVLQKNYVDERDVNRVIEAEKEVIKNQEN</sequence>
<accession>A0AAW8T768</accession>
<dbReference type="InterPro" id="IPR009057">
    <property type="entry name" value="Homeodomain-like_sf"/>
</dbReference>
<dbReference type="RefSeq" id="WP_010745481.1">
    <property type="nucleotide sequence ID" value="NZ_BAAAXM010000052.1"/>
</dbReference>
<gene>
    <name evidence="1" type="ORF">P7D78_20360</name>
</gene>
<evidence type="ECO:0000313" key="1">
    <source>
        <dbReference type="EMBL" id="MDT2540462.1"/>
    </source>
</evidence>
<organism evidence="1 2">
    <name type="scientific">Enterococcus raffinosus</name>
    <dbReference type="NCBI Taxonomy" id="71452"/>
    <lineage>
        <taxon>Bacteria</taxon>
        <taxon>Bacillati</taxon>
        <taxon>Bacillota</taxon>
        <taxon>Bacilli</taxon>
        <taxon>Lactobacillales</taxon>
        <taxon>Enterococcaceae</taxon>
        <taxon>Enterococcus</taxon>
    </lineage>
</organism>
<dbReference type="Proteomes" id="UP001249240">
    <property type="component" value="Unassembled WGS sequence"/>
</dbReference>
<dbReference type="GeneID" id="67040934"/>
<protein>
    <submittedName>
        <fullName evidence="1">Helix-turn-helix domain-containing protein</fullName>
    </submittedName>
</protein>
<dbReference type="AlphaFoldDB" id="A0AAW8T768"/>
<comment type="caution">
    <text evidence="1">The sequence shown here is derived from an EMBL/GenBank/DDBJ whole genome shotgun (WGS) entry which is preliminary data.</text>
</comment>
<evidence type="ECO:0000313" key="2">
    <source>
        <dbReference type="Proteomes" id="UP001249240"/>
    </source>
</evidence>
<dbReference type="EMBL" id="JARPXM010000045">
    <property type="protein sequence ID" value="MDT2540462.1"/>
    <property type="molecule type" value="Genomic_DNA"/>
</dbReference>
<name>A0AAW8T768_9ENTE</name>
<proteinExistence type="predicted"/>